<dbReference type="PANTHER" id="PTHR43798">
    <property type="entry name" value="MONOACYLGLYCEROL LIPASE"/>
    <property type="match status" value="1"/>
</dbReference>
<accession>A0ABW9RK57</accession>
<feature type="signal peptide" evidence="1">
    <location>
        <begin position="1"/>
        <end position="20"/>
    </location>
</feature>
<name>A0ABW9RK57_9BACT</name>
<evidence type="ECO:0000313" key="4">
    <source>
        <dbReference type="Proteomes" id="UP000798808"/>
    </source>
</evidence>
<evidence type="ECO:0000313" key="3">
    <source>
        <dbReference type="EMBL" id="MTI24237.1"/>
    </source>
</evidence>
<organism evidence="3 4">
    <name type="scientific">Fulvivirga kasyanovii</name>
    <dbReference type="NCBI Taxonomy" id="396812"/>
    <lineage>
        <taxon>Bacteria</taxon>
        <taxon>Pseudomonadati</taxon>
        <taxon>Bacteroidota</taxon>
        <taxon>Cytophagia</taxon>
        <taxon>Cytophagales</taxon>
        <taxon>Fulvivirgaceae</taxon>
        <taxon>Fulvivirga</taxon>
    </lineage>
</organism>
<dbReference type="InterPro" id="IPR050266">
    <property type="entry name" value="AB_hydrolase_sf"/>
</dbReference>
<feature type="chain" id="PRO_5045066666" evidence="1">
    <location>
        <begin position="21"/>
        <end position="295"/>
    </location>
</feature>
<dbReference type="PROSITE" id="PS51257">
    <property type="entry name" value="PROKAR_LIPOPROTEIN"/>
    <property type="match status" value="1"/>
</dbReference>
<feature type="domain" description="AB hydrolase-1" evidence="2">
    <location>
        <begin position="50"/>
        <end position="199"/>
    </location>
</feature>
<evidence type="ECO:0000256" key="1">
    <source>
        <dbReference type="SAM" id="SignalP"/>
    </source>
</evidence>
<dbReference type="RefSeq" id="WP_155170026.1">
    <property type="nucleotide sequence ID" value="NZ_BAAAFL010000012.1"/>
</dbReference>
<keyword evidence="1" id="KW-0732">Signal</keyword>
<comment type="caution">
    <text evidence="3">The sequence shown here is derived from an EMBL/GenBank/DDBJ whole genome shotgun (WGS) entry which is preliminary data.</text>
</comment>
<reference evidence="3 4" key="1">
    <citation type="submission" date="2019-02" db="EMBL/GenBank/DDBJ databases">
        <authorList>
            <person name="Goldberg S.R."/>
            <person name="Haltli B.A."/>
            <person name="Correa H."/>
            <person name="Russell K.G."/>
        </authorList>
    </citation>
    <scope>NUCLEOTIDE SEQUENCE [LARGE SCALE GENOMIC DNA]</scope>
    <source>
        <strain evidence="3 4">JCM 16186</strain>
    </source>
</reference>
<dbReference type="GO" id="GO:0016787">
    <property type="term" value="F:hydrolase activity"/>
    <property type="evidence" value="ECO:0007669"/>
    <property type="project" value="UniProtKB-KW"/>
</dbReference>
<dbReference type="InterPro" id="IPR029058">
    <property type="entry name" value="AB_hydrolase_fold"/>
</dbReference>
<dbReference type="EMBL" id="SMLW01000386">
    <property type="protein sequence ID" value="MTI24237.1"/>
    <property type="molecule type" value="Genomic_DNA"/>
</dbReference>
<keyword evidence="3" id="KW-0378">Hydrolase</keyword>
<dbReference type="Gene3D" id="3.40.50.1820">
    <property type="entry name" value="alpha/beta hydrolase"/>
    <property type="match status" value="1"/>
</dbReference>
<sequence>MKKLILAAATCLLIAGGACAQTPNPMKKEQVSINDKVKINYLQSGSGDTTLLFLHGWCINSGYWKDQITHFSNDYNVYAMDLPGFGKSTAEGRTEWTIKEYADDVVGFIKKEKLKNVVVIGHSMSGDIMLHVAMDLPSEVIGLVGVDNFKFVGVEFSPEDMKYLENYFKALESDFTKNAPAYSEKTLFQPSTPAEVKKAVMNDIANTDPTIGYKSLKDLMQGFGSTAELLQKLPLKLYLINSTAEPTYVEGLEANCKNGFQIESVGATGHYPMVENPELFNSALDNILLSIHQTH</sequence>
<dbReference type="Pfam" id="PF00561">
    <property type="entry name" value="Abhydrolase_1"/>
    <property type="match status" value="1"/>
</dbReference>
<dbReference type="PANTHER" id="PTHR43798:SF33">
    <property type="entry name" value="HYDROLASE, PUTATIVE (AFU_ORTHOLOGUE AFUA_2G14860)-RELATED"/>
    <property type="match status" value="1"/>
</dbReference>
<evidence type="ECO:0000259" key="2">
    <source>
        <dbReference type="Pfam" id="PF00561"/>
    </source>
</evidence>
<dbReference type="Proteomes" id="UP000798808">
    <property type="component" value="Unassembled WGS sequence"/>
</dbReference>
<dbReference type="InterPro" id="IPR000073">
    <property type="entry name" value="AB_hydrolase_1"/>
</dbReference>
<protein>
    <submittedName>
        <fullName evidence="3">Alpha/beta hydrolase</fullName>
    </submittedName>
</protein>
<keyword evidence="4" id="KW-1185">Reference proteome</keyword>
<dbReference type="SUPFAM" id="SSF53474">
    <property type="entry name" value="alpha/beta-Hydrolases"/>
    <property type="match status" value="1"/>
</dbReference>
<proteinExistence type="predicted"/>
<gene>
    <name evidence="3" type="ORF">E1163_04695</name>
</gene>